<protein>
    <submittedName>
        <fullName evidence="2">Hemerythrin domain-containing protein</fullName>
    </submittedName>
</protein>
<name>A0A7K3WGB8_9ACTN</name>
<dbReference type="AlphaFoldDB" id="A0A7K3WGB8"/>
<dbReference type="Gene3D" id="1.20.120.520">
    <property type="entry name" value="nmb1532 protein domain like"/>
    <property type="match status" value="1"/>
</dbReference>
<sequence length="232" mass="25030">MPVPVRVTPRRPGDPLPDVHGLRVTTRVVRHDADRLAGLAERVAAGVTPVDGRRADAIARYVCDWADAVHHLHTTEDDVLWPVLVASAGPDVALPDRPRALAPALTRLRAAADSFTARPGQETATALAGTLAEVRDLLAERAADADDTVLPLVERWVSVADFARVDKPLRRRARTALELFRAAGTDQWSAVVARAGLLPFVGLALRGPALHRRERMVFGSAVPVPVPPVARR</sequence>
<organism evidence="2 3">
    <name type="scientific">Goekera deserti</name>
    <dbReference type="NCBI Taxonomy" id="2497753"/>
    <lineage>
        <taxon>Bacteria</taxon>
        <taxon>Bacillati</taxon>
        <taxon>Actinomycetota</taxon>
        <taxon>Actinomycetes</taxon>
        <taxon>Geodermatophilales</taxon>
        <taxon>Geodermatophilaceae</taxon>
        <taxon>Goekera</taxon>
    </lineage>
</organism>
<dbReference type="Proteomes" id="UP000470470">
    <property type="component" value="Unassembled WGS sequence"/>
</dbReference>
<evidence type="ECO:0000313" key="3">
    <source>
        <dbReference type="Proteomes" id="UP000470470"/>
    </source>
</evidence>
<gene>
    <name evidence="2" type="ORF">G1H19_15645</name>
</gene>
<keyword evidence="3" id="KW-1185">Reference proteome</keyword>
<feature type="domain" description="Hemerythrin-like" evidence="1">
    <location>
        <begin position="34"/>
        <end position="153"/>
    </location>
</feature>
<evidence type="ECO:0000313" key="2">
    <source>
        <dbReference type="EMBL" id="NEL55422.1"/>
    </source>
</evidence>
<dbReference type="RefSeq" id="WP_152727359.1">
    <property type="nucleotide sequence ID" value="NZ_JAABOZ010000001.1"/>
</dbReference>
<reference evidence="2 3" key="1">
    <citation type="submission" date="2020-02" db="EMBL/GenBank/DDBJ databases">
        <title>The whole genome sequence of CPCC 205119.</title>
        <authorList>
            <person name="Jiang Z."/>
        </authorList>
    </citation>
    <scope>NUCLEOTIDE SEQUENCE [LARGE SCALE GENOMIC DNA]</scope>
    <source>
        <strain evidence="2 3">CPCC 205119</strain>
    </source>
</reference>
<dbReference type="EMBL" id="JAAGWK010000022">
    <property type="protein sequence ID" value="NEL55422.1"/>
    <property type="molecule type" value="Genomic_DNA"/>
</dbReference>
<proteinExistence type="predicted"/>
<accession>A0A7K3WGB8</accession>
<evidence type="ECO:0000259" key="1">
    <source>
        <dbReference type="Pfam" id="PF01814"/>
    </source>
</evidence>
<dbReference type="Pfam" id="PF01814">
    <property type="entry name" value="Hemerythrin"/>
    <property type="match status" value="1"/>
</dbReference>
<dbReference type="InterPro" id="IPR012312">
    <property type="entry name" value="Hemerythrin-like"/>
</dbReference>
<comment type="caution">
    <text evidence="2">The sequence shown here is derived from an EMBL/GenBank/DDBJ whole genome shotgun (WGS) entry which is preliminary data.</text>
</comment>